<sequence>MEEAEKLFEEAKTCEANSINQKASALYTEFINHVHSYKDNLPLTEKLALAYNNRGFLKYKAVDFDDAIADYTESLKLNPKASITYYNRGTVLYRLSKFDDAILDMKQALRLDPGFEPAQTGLLCAQKDRENKLKRGW</sequence>
<name>A0A8B8D5F9_CRAVI</name>
<reference evidence="2" key="1">
    <citation type="submission" date="2024-06" db="UniProtKB">
        <authorList>
            <consortium name="RefSeq"/>
        </authorList>
    </citation>
    <scope>NUCLEOTIDE SEQUENCE [LARGE SCALE GENOMIC DNA]</scope>
</reference>
<accession>A0A8B8D5F9</accession>
<dbReference type="PROSITE" id="PS50293">
    <property type="entry name" value="TPR_REGION"/>
    <property type="match status" value="1"/>
</dbReference>
<dbReference type="PROSITE" id="PS50005">
    <property type="entry name" value="TPR"/>
    <property type="match status" value="2"/>
</dbReference>
<dbReference type="Pfam" id="PF13432">
    <property type="entry name" value="TPR_16"/>
    <property type="match status" value="1"/>
</dbReference>
<dbReference type="InterPro" id="IPR011990">
    <property type="entry name" value="TPR-like_helical_dom_sf"/>
</dbReference>
<dbReference type="Gene3D" id="1.25.40.10">
    <property type="entry name" value="Tetratricopeptide repeat domain"/>
    <property type="match status" value="1"/>
</dbReference>
<dbReference type="KEGG" id="cvn:111124340"/>
<dbReference type="GeneID" id="111124340"/>
<dbReference type="OrthoDB" id="2017782at2759"/>
<organism evidence="2 3">
    <name type="scientific">Crassostrea virginica</name>
    <name type="common">Eastern oyster</name>
    <dbReference type="NCBI Taxonomy" id="6565"/>
    <lineage>
        <taxon>Eukaryota</taxon>
        <taxon>Metazoa</taxon>
        <taxon>Spiralia</taxon>
        <taxon>Lophotrochozoa</taxon>
        <taxon>Mollusca</taxon>
        <taxon>Bivalvia</taxon>
        <taxon>Autobranchia</taxon>
        <taxon>Pteriomorphia</taxon>
        <taxon>Ostreida</taxon>
        <taxon>Ostreoidea</taxon>
        <taxon>Ostreidae</taxon>
        <taxon>Crassostrea</taxon>
    </lineage>
</organism>
<proteinExistence type="predicted"/>
<feature type="repeat" description="TPR" evidence="1">
    <location>
        <begin position="48"/>
        <end position="81"/>
    </location>
</feature>
<protein>
    <submittedName>
        <fullName evidence="3">Tetratricopeptide repeat protein 32-like</fullName>
    </submittedName>
</protein>
<feature type="repeat" description="TPR" evidence="1">
    <location>
        <begin position="82"/>
        <end position="115"/>
    </location>
</feature>
<reference evidence="3" key="2">
    <citation type="submission" date="2025-08" db="UniProtKB">
        <authorList>
            <consortium name="RefSeq"/>
        </authorList>
    </citation>
    <scope>IDENTIFICATION</scope>
    <source>
        <tissue evidence="3">Whole sample</tissue>
    </source>
</reference>
<dbReference type="SUPFAM" id="SSF48452">
    <property type="entry name" value="TPR-like"/>
    <property type="match status" value="1"/>
</dbReference>
<dbReference type="PANTHER" id="PTHR47059">
    <property type="entry name" value="TETRATRICOPEPTIDE REPEAT PROTEIN 32"/>
    <property type="match status" value="1"/>
</dbReference>
<keyword evidence="1" id="KW-0802">TPR repeat</keyword>
<dbReference type="InterPro" id="IPR019734">
    <property type="entry name" value="TPR_rpt"/>
</dbReference>
<dbReference type="SMART" id="SM00028">
    <property type="entry name" value="TPR"/>
    <property type="match status" value="2"/>
</dbReference>
<dbReference type="Proteomes" id="UP000694844">
    <property type="component" value="Chromosome 1"/>
</dbReference>
<evidence type="ECO:0000313" key="2">
    <source>
        <dbReference type="Proteomes" id="UP000694844"/>
    </source>
</evidence>
<dbReference type="RefSeq" id="XP_022322900.1">
    <property type="nucleotide sequence ID" value="XM_022467192.1"/>
</dbReference>
<evidence type="ECO:0000313" key="3">
    <source>
        <dbReference type="RefSeq" id="XP_022322900.1"/>
    </source>
</evidence>
<dbReference type="PANTHER" id="PTHR47059:SF1">
    <property type="entry name" value="TETRATRICOPEPTIDE REPEAT PROTEIN 32"/>
    <property type="match status" value="1"/>
</dbReference>
<evidence type="ECO:0000256" key="1">
    <source>
        <dbReference type="PROSITE-ProRule" id="PRU00339"/>
    </source>
</evidence>
<gene>
    <name evidence="3" type="primary">LOC111124340</name>
</gene>
<dbReference type="AlphaFoldDB" id="A0A8B8D5F9"/>
<keyword evidence="2" id="KW-1185">Reference proteome</keyword>